<feature type="domain" description="OmpR/PhoB-type" evidence="6">
    <location>
        <begin position="1"/>
        <end position="93"/>
    </location>
</feature>
<dbReference type="Pfam" id="PF00486">
    <property type="entry name" value="Trans_reg_C"/>
    <property type="match status" value="1"/>
</dbReference>
<dbReference type="SMART" id="SM00382">
    <property type="entry name" value="AAA"/>
    <property type="match status" value="1"/>
</dbReference>
<dbReference type="SUPFAM" id="SSF46894">
    <property type="entry name" value="C-terminal effector domain of the bipartite response regulators"/>
    <property type="match status" value="1"/>
</dbReference>
<dbReference type="RefSeq" id="WP_093601620.1">
    <property type="nucleotide sequence ID" value="NZ_FOYL01000009.1"/>
</dbReference>
<evidence type="ECO:0000256" key="1">
    <source>
        <dbReference type="ARBA" id="ARBA00005820"/>
    </source>
</evidence>
<dbReference type="GO" id="GO:0003677">
    <property type="term" value="F:DNA binding"/>
    <property type="evidence" value="ECO:0007669"/>
    <property type="project" value="UniProtKB-UniRule"/>
</dbReference>
<dbReference type="Gene3D" id="3.40.50.300">
    <property type="entry name" value="P-loop containing nucleotide triphosphate hydrolases"/>
    <property type="match status" value="1"/>
</dbReference>
<evidence type="ECO:0000313" key="8">
    <source>
        <dbReference type="Proteomes" id="UP000198583"/>
    </source>
</evidence>
<dbReference type="InterPro" id="IPR051677">
    <property type="entry name" value="AfsR-DnrI-RedD_regulator"/>
</dbReference>
<gene>
    <name evidence="7" type="ORF">SAMN04488564_10978</name>
</gene>
<comment type="similarity">
    <text evidence="1">Belongs to the AfsR/DnrI/RedD regulatory family.</text>
</comment>
<dbReference type="InterPro" id="IPR016032">
    <property type="entry name" value="Sig_transdc_resp-reg_C-effctor"/>
</dbReference>
<dbReference type="InterPro" id="IPR036388">
    <property type="entry name" value="WH-like_DNA-bd_sf"/>
</dbReference>
<dbReference type="InterPro" id="IPR003593">
    <property type="entry name" value="AAA+_ATPase"/>
</dbReference>
<dbReference type="Pfam" id="PF03704">
    <property type="entry name" value="BTAD"/>
    <property type="match status" value="1"/>
</dbReference>
<dbReference type="AlphaFoldDB" id="A0A1I6F7J1"/>
<accession>A0A1I6F7J1</accession>
<dbReference type="STRING" id="84724.SAMN04488564_10978"/>
<dbReference type="PANTHER" id="PTHR35807:SF1">
    <property type="entry name" value="TRANSCRIPTIONAL REGULATOR REDD"/>
    <property type="match status" value="1"/>
</dbReference>
<evidence type="ECO:0000256" key="3">
    <source>
        <dbReference type="ARBA" id="ARBA00023125"/>
    </source>
</evidence>
<evidence type="ECO:0000313" key="7">
    <source>
        <dbReference type="EMBL" id="SFR25793.1"/>
    </source>
</evidence>
<dbReference type="SUPFAM" id="SSF48452">
    <property type="entry name" value="TPR-like"/>
    <property type="match status" value="1"/>
</dbReference>
<dbReference type="Proteomes" id="UP000198583">
    <property type="component" value="Unassembled WGS sequence"/>
</dbReference>
<dbReference type="SUPFAM" id="SSF52540">
    <property type="entry name" value="P-loop containing nucleoside triphosphate hydrolases"/>
    <property type="match status" value="1"/>
</dbReference>
<reference evidence="8" key="1">
    <citation type="submission" date="2016-10" db="EMBL/GenBank/DDBJ databases">
        <authorList>
            <person name="Varghese N."/>
            <person name="Submissions S."/>
        </authorList>
    </citation>
    <scope>NUCLEOTIDE SEQUENCE [LARGE SCALE GENOMIC DNA]</scope>
    <source>
        <strain evidence="8">DSM 44232</strain>
    </source>
</reference>
<dbReference type="PANTHER" id="PTHR35807">
    <property type="entry name" value="TRANSCRIPTIONAL REGULATOR REDD-RELATED"/>
    <property type="match status" value="1"/>
</dbReference>
<dbReference type="InterPro" id="IPR027417">
    <property type="entry name" value="P-loop_NTPase"/>
</dbReference>
<keyword evidence="8" id="KW-1185">Reference proteome</keyword>
<organism evidence="7 8">
    <name type="scientific">Lentzea waywayandensis</name>
    <dbReference type="NCBI Taxonomy" id="84724"/>
    <lineage>
        <taxon>Bacteria</taxon>
        <taxon>Bacillati</taxon>
        <taxon>Actinomycetota</taxon>
        <taxon>Actinomycetes</taxon>
        <taxon>Pseudonocardiales</taxon>
        <taxon>Pseudonocardiaceae</taxon>
        <taxon>Lentzea</taxon>
    </lineage>
</organism>
<dbReference type="SMART" id="SM01043">
    <property type="entry name" value="BTAD"/>
    <property type="match status" value="1"/>
</dbReference>
<evidence type="ECO:0000256" key="5">
    <source>
        <dbReference type="PROSITE-ProRule" id="PRU01091"/>
    </source>
</evidence>
<dbReference type="CDD" id="cd15831">
    <property type="entry name" value="BTAD"/>
    <property type="match status" value="1"/>
</dbReference>
<evidence type="ECO:0000256" key="4">
    <source>
        <dbReference type="ARBA" id="ARBA00023163"/>
    </source>
</evidence>
<dbReference type="GO" id="GO:0006355">
    <property type="term" value="P:regulation of DNA-templated transcription"/>
    <property type="evidence" value="ECO:0007669"/>
    <property type="project" value="InterPro"/>
</dbReference>
<dbReference type="InterPro" id="IPR001867">
    <property type="entry name" value="OmpR/PhoB-type_DNA-bd"/>
</dbReference>
<dbReference type="PROSITE" id="PS51755">
    <property type="entry name" value="OMPR_PHOB"/>
    <property type="match status" value="1"/>
</dbReference>
<sequence>MVTFGVLGPLTAGSARLGGPKQRAVLARLLVARRRVVPVRTLVADLWEEPPDGAVGTVQTFVGALRKALEPDRPPRTPSALLVTEGAGYALLASDVDAWRFEEMLGGDLSVLDSALALWRGPAYGEFADEHWARAEIDRLEELRLVAVERRAEAALALGRAAGVVADLRAHLADHPWREKAWSLLALALYREGRQGDALQAVRDARHALVENLGVDPGPELRALESDILAQAPRLRPSPESSLVGRAAELALLETAVPVAGLGIALVTGEAGVGKTALATAFTELLAGRGWRTVWARCQEDAPVAWPWQQVVEALGEELGAADRFRLRLSIVSTVESAAPVLVVLDDLHQADEETLAVLTAFTGRVLSGRVLIVATSRSAVPSEALARAEPVRAELDGLDEEAVAALVGRRDARVIHQRTGGNPFYVKELGRLVASGGDLGSVPAGVRDVLRHRLAGLPAQARTVLHQASVLGRDVEVDLLAALAGHDVLDALDLAIEAGFVVEVAPGHIRFTHALVRDTLYEDVSLTRRARWHAALTEVLPPGDVQTLAHHYALAGTRGAAAVTALARAAAENRSPREAVRLWRAALVAAGSERLDLLTGLVRALAVSGDLEGARERRSAALRLAEGREPGGRGTVASPAVASPAVASPAVAFPAVAFPAVADPTVADPTVPDPDAAAEVIGSFDVPGIWTTNDDPAHSAELVAAAERTLPAFPGPTATRARLLATIAMEDRGTGARLGEAREAEAIAGDLGDPALRAFALNARFMHTFHRTGLAPERAAIGRELLEVASGRLVTHEVLGHLILVQACSALADFGTADQHATAADELAQRHDLPLVGLFTDWYAALKLAAAGRTAEADSAYRAAAERVKGTGMWGMERGLLPLALLSLHGPSTVDLADDWGPHLDWVRPLALPHDEALKAARALRDGPADLLTEVRACLLAMAATRLRDDELAERAHALLLPARDELVAGTGLFTFGPVRDYLRG</sequence>
<evidence type="ECO:0000256" key="2">
    <source>
        <dbReference type="ARBA" id="ARBA00023015"/>
    </source>
</evidence>
<keyword evidence="2" id="KW-0805">Transcription regulation</keyword>
<keyword evidence="4" id="KW-0804">Transcription</keyword>
<dbReference type="Gene3D" id="1.25.40.10">
    <property type="entry name" value="Tetratricopeptide repeat domain"/>
    <property type="match status" value="1"/>
</dbReference>
<proteinExistence type="inferred from homology"/>
<keyword evidence="3 5" id="KW-0238">DNA-binding</keyword>
<dbReference type="EMBL" id="FOYL01000009">
    <property type="protein sequence ID" value="SFR25793.1"/>
    <property type="molecule type" value="Genomic_DNA"/>
</dbReference>
<dbReference type="InterPro" id="IPR011990">
    <property type="entry name" value="TPR-like_helical_dom_sf"/>
</dbReference>
<dbReference type="GO" id="GO:0000160">
    <property type="term" value="P:phosphorelay signal transduction system"/>
    <property type="evidence" value="ECO:0007669"/>
    <property type="project" value="InterPro"/>
</dbReference>
<protein>
    <submittedName>
        <fullName evidence="7">DNA-binding transcriptional activator of the SARP family</fullName>
    </submittedName>
</protein>
<dbReference type="Gene3D" id="1.10.10.10">
    <property type="entry name" value="Winged helix-like DNA-binding domain superfamily/Winged helix DNA-binding domain"/>
    <property type="match status" value="1"/>
</dbReference>
<dbReference type="OrthoDB" id="134712at2"/>
<dbReference type="InterPro" id="IPR005158">
    <property type="entry name" value="BTAD"/>
</dbReference>
<dbReference type="InterPro" id="IPR041664">
    <property type="entry name" value="AAA_16"/>
</dbReference>
<dbReference type="SMART" id="SM00862">
    <property type="entry name" value="Trans_reg_C"/>
    <property type="match status" value="1"/>
</dbReference>
<evidence type="ECO:0000259" key="6">
    <source>
        <dbReference type="PROSITE" id="PS51755"/>
    </source>
</evidence>
<dbReference type="Pfam" id="PF13191">
    <property type="entry name" value="AAA_16"/>
    <property type="match status" value="1"/>
</dbReference>
<feature type="DNA-binding region" description="OmpR/PhoB-type" evidence="5">
    <location>
        <begin position="1"/>
        <end position="93"/>
    </location>
</feature>
<name>A0A1I6F7J1_9PSEU</name>